<organism evidence="2 3">
    <name type="scientific">Actinomadura rubrobrunea</name>
    <dbReference type="NCBI Taxonomy" id="115335"/>
    <lineage>
        <taxon>Bacteria</taxon>
        <taxon>Bacillati</taxon>
        <taxon>Actinomycetota</taxon>
        <taxon>Actinomycetes</taxon>
        <taxon>Streptosporangiales</taxon>
        <taxon>Thermomonosporaceae</taxon>
        <taxon>Actinomadura</taxon>
    </lineage>
</organism>
<name>A0A9W6PYT0_9ACTN</name>
<feature type="region of interest" description="Disordered" evidence="1">
    <location>
        <begin position="62"/>
        <end position="122"/>
    </location>
</feature>
<comment type="caution">
    <text evidence="2">The sequence shown here is derived from an EMBL/GenBank/DDBJ whole genome shotgun (WGS) entry which is preliminary data.</text>
</comment>
<dbReference type="Proteomes" id="UP001165124">
    <property type="component" value="Unassembled WGS sequence"/>
</dbReference>
<dbReference type="AlphaFoldDB" id="A0A9W6PYT0"/>
<evidence type="ECO:0000313" key="2">
    <source>
        <dbReference type="EMBL" id="GLW66615.1"/>
    </source>
</evidence>
<proteinExistence type="predicted"/>
<reference evidence="2" key="1">
    <citation type="submission" date="2023-02" db="EMBL/GenBank/DDBJ databases">
        <title>Actinomadura rubrobrunea NBRC 14622.</title>
        <authorList>
            <person name="Ichikawa N."/>
            <person name="Sato H."/>
            <person name="Tonouchi N."/>
        </authorList>
    </citation>
    <scope>NUCLEOTIDE SEQUENCE</scope>
    <source>
        <strain evidence="2">NBRC 14622</strain>
    </source>
</reference>
<sequence>MRLPPGGVGVTGESNRKPSYWFQRVAVGGAPSRPNRKIRPPGNAPPGGLASALVLVYADRKAASQPAALTDDPSRRGDPSYGEGSFRVCPARAPGAGAPSPREPRASRPRSQSRQVPRGPVE</sequence>
<feature type="region of interest" description="Disordered" evidence="1">
    <location>
        <begin position="28"/>
        <end position="49"/>
    </location>
</feature>
<gene>
    <name evidence="2" type="ORF">Arub01_48590</name>
</gene>
<evidence type="ECO:0000313" key="3">
    <source>
        <dbReference type="Proteomes" id="UP001165124"/>
    </source>
</evidence>
<keyword evidence="3" id="KW-1185">Reference proteome</keyword>
<dbReference type="EMBL" id="BSRZ01000016">
    <property type="protein sequence ID" value="GLW66615.1"/>
    <property type="molecule type" value="Genomic_DNA"/>
</dbReference>
<feature type="compositionally biased region" description="Low complexity" evidence="1">
    <location>
        <begin position="109"/>
        <end position="122"/>
    </location>
</feature>
<feature type="compositionally biased region" description="Low complexity" evidence="1">
    <location>
        <begin position="87"/>
        <end position="100"/>
    </location>
</feature>
<protein>
    <submittedName>
        <fullName evidence="2">Uncharacterized protein</fullName>
    </submittedName>
</protein>
<accession>A0A9W6PYT0</accession>
<evidence type="ECO:0000256" key="1">
    <source>
        <dbReference type="SAM" id="MobiDB-lite"/>
    </source>
</evidence>